<dbReference type="EMBL" id="JANIIC010000216">
    <property type="protein sequence ID" value="MCQ8836629.1"/>
    <property type="molecule type" value="Genomic_DNA"/>
</dbReference>
<feature type="region of interest" description="Disordered" evidence="1">
    <location>
        <begin position="72"/>
        <end position="92"/>
    </location>
</feature>
<comment type="caution">
    <text evidence="2">The sequence shown here is derived from an EMBL/GenBank/DDBJ whole genome shotgun (WGS) entry which is preliminary data.</text>
</comment>
<reference evidence="2" key="1">
    <citation type="submission" date="2022-06" db="EMBL/GenBank/DDBJ databases">
        <title>WGS of actinobacteria.</title>
        <authorList>
            <person name="Thawai C."/>
        </authorList>
    </citation>
    <scope>NUCLEOTIDE SEQUENCE</scope>
    <source>
        <strain evidence="2">DSM 42010</strain>
    </source>
</reference>
<dbReference type="SUPFAM" id="SSF46689">
    <property type="entry name" value="Homeodomain-like"/>
    <property type="match status" value="1"/>
</dbReference>
<dbReference type="AlphaFoldDB" id="A0A9X2MBC0"/>
<evidence type="ECO:0000313" key="3">
    <source>
        <dbReference type="Proteomes" id="UP001142400"/>
    </source>
</evidence>
<gene>
    <name evidence="2" type="ORF">NQU54_48535</name>
</gene>
<organism evidence="2 3">
    <name type="scientific">Streptomyces malaysiensis subsp. samsunensis</name>
    <dbReference type="NCBI Taxonomy" id="459658"/>
    <lineage>
        <taxon>Bacteria</taxon>
        <taxon>Bacillati</taxon>
        <taxon>Actinomycetota</taxon>
        <taxon>Actinomycetes</taxon>
        <taxon>Kitasatosporales</taxon>
        <taxon>Streptomycetaceae</taxon>
        <taxon>Streptomyces</taxon>
        <taxon>Streptomyces violaceusniger group</taxon>
    </lineage>
</organism>
<keyword evidence="3" id="KW-1185">Reference proteome</keyword>
<accession>A0A9X2MBC0</accession>
<protein>
    <submittedName>
        <fullName evidence="2">Helix-turn-helix domain-containing protein</fullName>
    </submittedName>
</protein>
<sequence>MPRSLRVALTDGQQREPHAFLARRDLTAYTRQRAECIRFLDRGRTVSEVADLLECHPVTVRAAVHRFADGGIEALPDAPRPGRPAKPLGPDDRSALAELLDVSAEAGITWSAPALRDWLRVERGVEISADWLSELLHRDGFRGKRTRDSVRHKANPVLQQAARAHLEDLRPCGRPHTPENAT</sequence>
<proteinExistence type="predicted"/>
<dbReference type="InterPro" id="IPR009057">
    <property type="entry name" value="Homeodomain-like_sf"/>
</dbReference>
<dbReference type="Pfam" id="PF13565">
    <property type="entry name" value="HTH_32"/>
    <property type="match status" value="1"/>
</dbReference>
<dbReference type="RefSeq" id="WP_257636651.1">
    <property type="nucleotide sequence ID" value="NZ_JANIIC010000216.1"/>
</dbReference>
<evidence type="ECO:0000313" key="2">
    <source>
        <dbReference type="EMBL" id="MCQ8836629.1"/>
    </source>
</evidence>
<name>A0A9X2MBC0_STRMQ</name>
<dbReference type="Proteomes" id="UP001142400">
    <property type="component" value="Unassembled WGS sequence"/>
</dbReference>
<evidence type="ECO:0000256" key="1">
    <source>
        <dbReference type="SAM" id="MobiDB-lite"/>
    </source>
</evidence>